<evidence type="ECO:0000313" key="2">
    <source>
        <dbReference type="EMBL" id="OAD64275.1"/>
    </source>
</evidence>
<organism evidence="1 4">
    <name type="scientific">Pediococcus parvulus</name>
    <dbReference type="NCBI Taxonomy" id="54062"/>
    <lineage>
        <taxon>Bacteria</taxon>
        <taxon>Bacillati</taxon>
        <taxon>Bacillota</taxon>
        <taxon>Bacilli</taxon>
        <taxon>Lactobacillales</taxon>
        <taxon>Lactobacillaceae</taxon>
        <taxon>Pediococcus</taxon>
    </lineage>
</organism>
<keyword evidence="3" id="KW-1185">Reference proteome</keyword>
<dbReference type="EMBL" id="WERX01000031">
    <property type="protein sequence ID" value="MDV7694946.1"/>
    <property type="molecule type" value="Genomic_DNA"/>
</dbReference>
<dbReference type="EMBL" id="LXND01000037">
    <property type="protein sequence ID" value="OAD64275.1"/>
    <property type="molecule type" value="Genomic_DNA"/>
</dbReference>
<protein>
    <submittedName>
        <fullName evidence="1">Uncharacterized protein</fullName>
    </submittedName>
</protein>
<sequence>MKKALVLVSDAVSIKNPYLIKTIKKLVNNQIRVTVLVMILDYHLAAKVTFKLTKAVARENSEAKIINWFDLLHEQKGIAVSLQTLDTIHSGEPEKRTFELPEHEKIERYFDKHDLIMERIFRQDRLALLKSFADGTLQTQYYYDDQQRVREVVHFQDGQPTIYEVLNNTNQQLYQFIVKQPRLRNYRVASDSEFAARGAIVESDLFKGTPRNTVRIEISNSQFSVHDYVTWRPYKNVFEFYAGQLRQLIDNDQTTGIFIDLELVESMSPYLGTLKTFNY</sequence>
<evidence type="ECO:0000313" key="1">
    <source>
        <dbReference type="EMBL" id="MDV7694946.1"/>
    </source>
</evidence>
<name>A0AAP5TEA4_9LACO</name>
<proteinExistence type="predicted"/>
<comment type="caution">
    <text evidence="1">The sequence shown here is derived from an EMBL/GenBank/DDBJ whole genome shotgun (WGS) entry which is preliminary data.</text>
</comment>
<reference evidence="1" key="2">
    <citation type="submission" date="2019-10" db="EMBL/GenBank/DDBJ databases">
        <title>Malate fermentation in French cider.</title>
        <authorList>
            <person name="Cousin F.J."/>
            <person name="Medina Fernandez S."/>
            <person name="Misery B."/>
            <person name="Laplace J.-M."/>
            <person name="Cretenet M."/>
        </authorList>
    </citation>
    <scope>NUCLEOTIDE SEQUENCE</scope>
    <source>
        <strain evidence="1">UCMA15901</strain>
    </source>
</reference>
<accession>A0AAP5TEA4</accession>
<dbReference type="RefSeq" id="WP_068805845.1">
    <property type="nucleotide sequence ID" value="NZ_LXND01000037.1"/>
</dbReference>
<evidence type="ECO:0000313" key="3">
    <source>
        <dbReference type="Proteomes" id="UP000077280"/>
    </source>
</evidence>
<dbReference type="Proteomes" id="UP001275867">
    <property type="component" value="Unassembled WGS sequence"/>
</dbReference>
<dbReference type="Proteomes" id="UP000077280">
    <property type="component" value="Unassembled WGS sequence"/>
</dbReference>
<reference evidence="2 3" key="1">
    <citation type="submission" date="2016-05" db="EMBL/GenBank/DDBJ databases">
        <title>Draft genome sequence of Pediococcus parvulus 2.6, a probiotic beta-glucan producer strain.</title>
        <authorList>
            <person name="Mohedano M.L."/>
            <person name="Perez-Ramos A."/>
            <person name="Duenas M.T."/>
            <person name="Lamontanara A."/>
            <person name="Orru L."/>
            <person name="Spano G."/>
            <person name="Capozzi V."/>
            <person name="Lopez P."/>
        </authorList>
    </citation>
    <scope>NUCLEOTIDE SEQUENCE [LARGE SCALE GENOMIC DNA]</scope>
    <source>
        <strain evidence="2 3">2.6</strain>
    </source>
</reference>
<evidence type="ECO:0000313" key="4">
    <source>
        <dbReference type="Proteomes" id="UP001275867"/>
    </source>
</evidence>
<gene>
    <name evidence="2" type="ORF">A7K95_05300</name>
    <name evidence="1" type="ORF">GA842_08795</name>
</gene>
<dbReference type="AlphaFoldDB" id="A0AAP5TEA4"/>